<dbReference type="InterPro" id="IPR007367">
    <property type="entry name" value="DUF433"/>
</dbReference>
<reference evidence="3 5" key="2">
    <citation type="submission" date="2020-08" db="EMBL/GenBank/DDBJ databases">
        <title>Sequencing the genomes of 1000 actinobacteria strains.</title>
        <authorList>
            <person name="Klenk H.-P."/>
        </authorList>
    </citation>
    <scope>NUCLEOTIDE SEQUENCE [LARGE SCALE GENOMIC DNA]</scope>
    <source>
        <strain evidence="3 5">DSM 9581</strain>
    </source>
</reference>
<evidence type="ECO:0000313" key="4">
    <source>
        <dbReference type="Proteomes" id="UP000321723"/>
    </source>
</evidence>
<gene>
    <name evidence="2" type="ORF">CHO01_25040</name>
    <name evidence="3" type="ORF">HNR08_001207</name>
</gene>
<name>A0A511FHU5_9CELL</name>
<dbReference type="Proteomes" id="UP000564629">
    <property type="component" value="Unassembled WGS sequence"/>
</dbReference>
<dbReference type="AlphaFoldDB" id="A0A511FHU5"/>
<evidence type="ECO:0000313" key="2">
    <source>
        <dbReference type="EMBL" id="GEL47388.1"/>
    </source>
</evidence>
<feature type="domain" description="Putative antitoxin VapB45-like DNA-binding HTH" evidence="1">
    <location>
        <begin position="44"/>
        <end position="85"/>
    </location>
</feature>
<accession>A0A511FHU5</accession>
<dbReference type="EMBL" id="BJVQ01000037">
    <property type="protein sequence ID" value="GEL47388.1"/>
    <property type="molecule type" value="Genomic_DNA"/>
</dbReference>
<reference evidence="2 4" key="1">
    <citation type="submission" date="2019-07" db="EMBL/GenBank/DDBJ databases">
        <title>Whole genome shotgun sequence of Cellulomonas hominis NBRC 16055.</title>
        <authorList>
            <person name="Hosoyama A."/>
            <person name="Uohara A."/>
            <person name="Ohji S."/>
            <person name="Ichikawa N."/>
        </authorList>
    </citation>
    <scope>NUCLEOTIDE SEQUENCE [LARGE SCALE GENOMIC DNA]</scope>
    <source>
        <strain evidence="2 4">NBRC 16055</strain>
    </source>
</reference>
<dbReference type="Proteomes" id="UP000321723">
    <property type="component" value="Unassembled WGS sequence"/>
</dbReference>
<organism evidence="2 4">
    <name type="scientific">Cellulomonas hominis</name>
    <dbReference type="NCBI Taxonomy" id="156981"/>
    <lineage>
        <taxon>Bacteria</taxon>
        <taxon>Bacillati</taxon>
        <taxon>Actinomycetota</taxon>
        <taxon>Actinomycetes</taxon>
        <taxon>Micrococcales</taxon>
        <taxon>Cellulomonadaceae</taxon>
        <taxon>Cellulomonas</taxon>
    </lineage>
</organism>
<proteinExistence type="predicted"/>
<keyword evidence="4" id="KW-1185">Reference proteome</keyword>
<dbReference type="RefSeq" id="WP_183834845.1">
    <property type="nucleotide sequence ID" value="NZ_BJVQ01000037.1"/>
</dbReference>
<dbReference type="EMBL" id="JACHDN010000001">
    <property type="protein sequence ID" value="MBB5472471.1"/>
    <property type="molecule type" value="Genomic_DNA"/>
</dbReference>
<evidence type="ECO:0000259" key="1">
    <source>
        <dbReference type="Pfam" id="PF21321"/>
    </source>
</evidence>
<evidence type="ECO:0000313" key="5">
    <source>
        <dbReference type="Proteomes" id="UP000564629"/>
    </source>
</evidence>
<dbReference type="InterPro" id="IPR048708">
    <property type="entry name" value="VapB45-like_HTH"/>
</dbReference>
<protein>
    <submittedName>
        <fullName evidence="3">Uncharacterized protein (DUF433 family)</fullName>
    </submittedName>
</protein>
<sequence>MSAALLHRDPRISSAIASRSEVANLVRVRPERLTSWAHPTNGRAPLVHTARSHGRFSIPLVGIAEAASLNALRQGGMSMQQARSAAEYVRREYGDEYAMASPKLFTDGTDAFFEDNEGLVRLRDRQGAWREVLNQHLRPLIIGPDGFVEAFRVEEFTPFEVTIDPRYNAGRMSFTRNRVPVFAVAGALSAGEDIDAVAIDYALSRAEVEQVNELLDWLATVT</sequence>
<comment type="caution">
    <text evidence="2">The sequence shown here is derived from an EMBL/GenBank/DDBJ whole genome shotgun (WGS) entry which is preliminary data.</text>
</comment>
<dbReference type="Pfam" id="PF04255">
    <property type="entry name" value="DUF433"/>
    <property type="match status" value="1"/>
</dbReference>
<evidence type="ECO:0000313" key="3">
    <source>
        <dbReference type="EMBL" id="MBB5472471.1"/>
    </source>
</evidence>
<dbReference type="Pfam" id="PF21321">
    <property type="entry name" value="HTH_66"/>
    <property type="match status" value="1"/>
</dbReference>